<dbReference type="Pfam" id="PF11611">
    <property type="entry name" value="DUF4352"/>
    <property type="match status" value="1"/>
</dbReference>
<evidence type="ECO:0000256" key="2">
    <source>
        <dbReference type="SAM" id="SignalP"/>
    </source>
</evidence>
<reference evidence="4" key="1">
    <citation type="submission" date="2020-02" db="EMBL/GenBank/DDBJ databases">
        <authorList>
            <person name="Meier V. D."/>
        </authorList>
    </citation>
    <scope>NUCLEOTIDE SEQUENCE</scope>
    <source>
        <strain evidence="4">AVDCRST_MAG73</strain>
    </source>
</reference>
<protein>
    <recommendedName>
        <fullName evidence="3">DUF4352 domain-containing protein</fullName>
    </recommendedName>
</protein>
<dbReference type="InterPro" id="IPR029050">
    <property type="entry name" value="Immunoprotect_excell_Ig-like"/>
</dbReference>
<feature type="chain" id="PRO_5026992437" description="DUF4352 domain-containing protein" evidence="2">
    <location>
        <begin position="23"/>
        <end position="180"/>
    </location>
</feature>
<dbReference type="AlphaFoldDB" id="A0A6J4U4Q5"/>
<evidence type="ECO:0000313" key="4">
    <source>
        <dbReference type="EMBL" id="CAA9539865.1"/>
    </source>
</evidence>
<evidence type="ECO:0000256" key="1">
    <source>
        <dbReference type="ARBA" id="ARBA00022729"/>
    </source>
</evidence>
<dbReference type="Gene3D" id="2.60.40.1240">
    <property type="match status" value="1"/>
</dbReference>
<dbReference type="EMBL" id="CADCWE010000113">
    <property type="protein sequence ID" value="CAA9539865.1"/>
    <property type="molecule type" value="Genomic_DNA"/>
</dbReference>
<sequence length="180" mass="19129">MLKQRNVALVAVLTLLVSGAFAVAGATARGQGATPASGGGAGDPVLGDEVQYLDEDGDEIAVVTAIDLTDPFEDFEEFFNPKKGVRYLALEITVESTGGEVEADPFDFGIQTSDGFFLGGGAYVGREDGADPPEFETTEVEEGDTVTGVIFYEVPEDAELSRLFWQPETERLVLVADLRG</sequence>
<gene>
    <name evidence="4" type="ORF">AVDCRST_MAG73-1808</name>
</gene>
<name>A0A6J4U4Q5_9BACT</name>
<evidence type="ECO:0000259" key="3">
    <source>
        <dbReference type="Pfam" id="PF11611"/>
    </source>
</evidence>
<accession>A0A6J4U4Q5</accession>
<keyword evidence="1 2" id="KW-0732">Signal</keyword>
<feature type="signal peptide" evidence="2">
    <location>
        <begin position="1"/>
        <end position="22"/>
    </location>
</feature>
<proteinExistence type="predicted"/>
<feature type="domain" description="DUF4352" evidence="3">
    <location>
        <begin position="76"/>
        <end position="161"/>
    </location>
</feature>
<organism evidence="4">
    <name type="scientific">uncultured Thermomicrobiales bacterium</name>
    <dbReference type="NCBI Taxonomy" id="1645740"/>
    <lineage>
        <taxon>Bacteria</taxon>
        <taxon>Pseudomonadati</taxon>
        <taxon>Thermomicrobiota</taxon>
        <taxon>Thermomicrobia</taxon>
        <taxon>Thermomicrobiales</taxon>
        <taxon>environmental samples</taxon>
    </lineage>
</organism>
<dbReference type="InterPro" id="IPR029051">
    <property type="entry name" value="DUF4352"/>
</dbReference>